<organism evidence="4 5">
    <name type="scientific">Nonomuraea longispora</name>
    <dbReference type="NCBI Taxonomy" id="1848320"/>
    <lineage>
        <taxon>Bacteria</taxon>
        <taxon>Bacillati</taxon>
        <taxon>Actinomycetota</taxon>
        <taxon>Actinomycetes</taxon>
        <taxon>Streptosporangiales</taxon>
        <taxon>Streptosporangiaceae</taxon>
        <taxon>Nonomuraea</taxon>
    </lineage>
</organism>
<keyword evidence="5" id="KW-1185">Reference proteome</keyword>
<dbReference type="GO" id="GO:0008757">
    <property type="term" value="F:S-adenosylmethionine-dependent methyltransferase activity"/>
    <property type="evidence" value="ECO:0007669"/>
    <property type="project" value="InterPro"/>
</dbReference>
<name>A0A4V2XJJ5_9ACTN</name>
<dbReference type="CDD" id="cd02440">
    <property type="entry name" value="AdoMet_MTases"/>
    <property type="match status" value="1"/>
</dbReference>
<keyword evidence="2 4" id="KW-0808">Transferase</keyword>
<dbReference type="InterPro" id="IPR008715">
    <property type="entry name" value="SAM-MeTfrase_NodS-like"/>
</dbReference>
<evidence type="ECO:0000256" key="3">
    <source>
        <dbReference type="ARBA" id="ARBA00022691"/>
    </source>
</evidence>
<accession>A0A4V2XJJ5</accession>
<dbReference type="Proteomes" id="UP000295157">
    <property type="component" value="Unassembled WGS sequence"/>
</dbReference>
<dbReference type="GO" id="GO:0009312">
    <property type="term" value="P:oligosaccharide biosynthetic process"/>
    <property type="evidence" value="ECO:0007669"/>
    <property type="project" value="InterPro"/>
</dbReference>
<reference evidence="4 5" key="1">
    <citation type="submission" date="2019-02" db="EMBL/GenBank/DDBJ databases">
        <title>Draft genome sequences of novel Actinobacteria.</title>
        <authorList>
            <person name="Sahin N."/>
            <person name="Ay H."/>
            <person name="Saygin H."/>
        </authorList>
    </citation>
    <scope>NUCLEOTIDE SEQUENCE [LARGE SCALE GENOMIC DNA]</scope>
    <source>
        <strain evidence="4 5">KC201</strain>
    </source>
</reference>
<proteinExistence type="predicted"/>
<keyword evidence="3" id="KW-0949">S-adenosyl-L-methionine</keyword>
<keyword evidence="1 4" id="KW-0489">Methyltransferase</keyword>
<dbReference type="InterPro" id="IPR029063">
    <property type="entry name" value="SAM-dependent_MTases_sf"/>
</dbReference>
<dbReference type="Pfam" id="PF05401">
    <property type="entry name" value="NodS"/>
    <property type="match status" value="1"/>
</dbReference>
<sequence length="253" mass="28362">MPVAALVGSGHDHCQKGPVASPLSRIPELLHRTLFRTVSLLGPRAQGKVLHRYFDWWHRRPDPWSLATDAYERRKYRVTLDELPEGTYARILEVGCAEGVFTQTLAALWPDAVITGLDVSERALARARERAGGDGGRVRFVHADLLRHEEREPYDLVFCAETLYYIGRGDRLRRASERLRALLAPGGVLVLVHPWPEAERLHGFVDGNPTVTKVAERVERDASRPYAVSVYRADSSRPTKAVRPAIDGDITSK</sequence>
<comment type="caution">
    <text evidence="4">The sequence shown here is derived from an EMBL/GenBank/DDBJ whole genome shotgun (WGS) entry which is preliminary data.</text>
</comment>
<dbReference type="SUPFAM" id="SSF53335">
    <property type="entry name" value="S-adenosyl-L-methionine-dependent methyltransferases"/>
    <property type="match status" value="1"/>
</dbReference>
<evidence type="ECO:0000256" key="1">
    <source>
        <dbReference type="ARBA" id="ARBA00022603"/>
    </source>
</evidence>
<dbReference type="PANTHER" id="PTHR43464:SF19">
    <property type="entry name" value="UBIQUINONE BIOSYNTHESIS O-METHYLTRANSFERASE, MITOCHONDRIAL"/>
    <property type="match status" value="1"/>
</dbReference>
<dbReference type="GO" id="GO:0032259">
    <property type="term" value="P:methylation"/>
    <property type="evidence" value="ECO:0007669"/>
    <property type="project" value="UniProtKB-KW"/>
</dbReference>
<dbReference type="EMBL" id="SMJZ01000126">
    <property type="protein sequence ID" value="TDC02876.1"/>
    <property type="molecule type" value="Genomic_DNA"/>
</dbReference>
<gene>
    <name evidence="4" type="ORF">E1267_28275</name>
</gene>
<protein>
    <submittedName>
        <fullName evidence="4">Methyltransferase domain-containing protein</fullName>
    </submittedName>
</protein>
<evidence type="ECO:0000256" key="2">
    <source>
        <dbReference type="ARBA" id="ARBA00022679"/>
    </source>
</evidence>
<dbReference type="PANTHER" id="PTHR43464">
    <property type="entry name" value="METHYLTRANSFERASE"/>
    <property type="match status" value="1"/>
</dbReference>
<evidence type="ECO:0000313" key="5">
    <source>
        <dbReference type="Proteomes" id="UP000295157"/>
    </source>
</evidence>
<dbReference type="OrthoDB" id="116799at2"/>
<dbReference type="Gene3D" id="3.40.50.150">
    <property type="entry name" value="Vaccinia Virus protein VP39"/>
    <property type="match status" value="1"/>
</dbReference>
<dbReference type="AlphaFoldDB" id="A0A4V2XJJ5"/>
<evidence type="ECO:0000313" key="4">
    <source>
        <dbReference type="EMBL" id="TDC02876.1"/>
    </source>
</evidence>